<proteinExistence type="predicted"/>
<evidence type="ECO:0000256" key="1">
    <source>
        <dbReference type="SAM" id="Phobius"/>
    </source>
</evidence>
<feature type="transmembrane region" description="Helical" evidence="1">
    <location>
        <begin position="109"/>
        <end position="132"/>
    </location>
</feature>
<reference evidence="2 3" key="1">
    <citation type="submission" date="2018-01" db="EMBL/GenBank/DDBJ databases">
        <title>Genomic Encyclopedia of Archaeal and Bacterial Type Strains, Phase II (KMG-II): from individual species to whole genera.</title>
        <authorList>
            <person name="Goeker M."/>
        </authorList>
    </citation>
    <scope>NUCLEOTIDE SEQUENCE [LARGE SCALE GENOMIC DNA]</scope>
    <source>
        <strain evidence="2 3">DSM 12048</strain>
    </source>
</reference>
<organism evidence="2 3">
    <name type="scientific">Albidovulum inexpectatum</name>
    <dbReference type="NCBI Taxonomy" id="196587"/>
    <lineage>
        <taxon>Bacteria</taxon>
        <taxon>Pseudomonadati</taxon>
        <taxon>Pseudomonadota</taxon>
        <taxon>Alphaproteobacteria</taxon>
        <taxon>Rhodobacterales</taxon>
        <taxon>Paracoccaceae</taxon>
        <taxon>Albidovulum</taxon>
    </lineage>
</organism>
<protein>
    <submittedName>
        <fullName evidence="2">Rod shape-determining protein MreD</fullName>
    </submittedName>
</protein>
<gene>
    <name evidence="2" type="ORF">LV82_00025</name>
</gene>
<feature type="transmembrane region" description="Helical" evidence="1">
    <location>
        <begin position="14"/>
        <end position="30"/>
    </location>
</feature>
<feature type="transmembrane region" description="Helical" evidence="1">
    <location>
        <begin position="144"/>
        <end position="164"/>
    </location>
</feature>
<dbReference type="Proteomes" id="UP000239736">
    <property type="component" value="Unassembled WGS sequence"/>
</dbReference>
<accession>A0A2S5JLJ0</accession>
<keyword evidence="1" id="KW-0472">Membrane</keyword>
<keyword evidence="1" id="KW-1133">Transmembrane helix</keyword>
<evidence type="ECO:0000313" key="2">
    <source>
        <dbReference type="EMBL" id="PPB82105.1"/>
    </source>
</evidence>
<name>A0A2S5JLJ0_9RHOB</name>
<keyword evidence="1" id="KW-0812">Transmembrane</keyword>
<keyword evidence="3" id="KW-1185">Reference proteome</keyword>
<dbReference type="RefSeq" id="WP_104068699.1">
    <property type="nucleotide sequence ID" value="NZ_PRDS01000001.1"/>
</dbReference>
<sequence>MVDPRLASRLAHRAAYLVLAAVLIVLRLLPLSTQPSAWPLPDLLLCLTLAWLLRRPDHVPALSIVAVLLIEDLLTLRPVGLWPLIILSVTEILRSRSSGLRDLPFVVEWMVVAGAVFLAGLIDWVVLALALAPQVGLGPTMVQAALTVMAYPAVVAALAVLLGIRRIGDTDAPTRRRLT</sequence>
<feature type="transmembrane region" description="Helical" evidence="1">
    <location>
        <begin position="65"/>
        <end position="89"/>
    </location>
</feature>
<dbReference type="OrthoDB" id="7629477at2"/>
<dbReference type="AlphaFoldDB" id="A0A2S5JLJ0"/>
<evidence type="ECO:0000313" key="3">
    <source>
        <dbReference type="Proteomes" id="UP000239736"/>
    </source>
</evidence>
<comment type="caution">
    <text evidence="2">The sequence shown here is derived from an EMBL/GenBank/DDBJ whole genome shotgun (WGS) entry which is preliminary data.</text>
</comment>
<dbReference type="EMBL" id="PRDS01000001">
    <property type="protein sequence ID" value="PPB82105.1"/>
    <property type="molecule type" value="Genomic_DNA"/>
</dbReference>